<reference evidence="1" key="1">
    <citation type="submission" date="2020-09" db="EMBL/GenBank/DDBJ databases">
        <title>Genome-Enabled Discovery of Anthraquinone Biosynthesis in Senna tora.</title>
        <authorList>
            <person name="Kang S.-H."/>
            <person name="Pandey R.P."/>
            <person name="Lee C.-M."/>
            <person name="Sim J.-S."/>
            <person name="Jeong J.-T."/>
            <person name="Choi B.-S."/>
            <person name="Jung M."/>
            <person name="Ginzburg D."/>
            <person name="Zhao K."/>
            <person name="Won S.Y."/>
            <person name="Oh T.-J."/>
            <person name="Yu Y."/>
            <person name="Kim N.-H."/>
            <person name="Lee O.R."/>
            <person name="Lee T.-H."/>
            <person name="Bashyal P."/>
            <person name="Kim T.-S."/>
            <person name="Lee W.-H."/>
            <person name="Kawkins C."/>
            <person name="Kim C.-K."/>
            <person name="Kim J.S."/>
            <person name="Ahn B.O."/>
            <person name="Rhee S.Y."/>
            <person name="Sohng J.K."/>
        </authorList>
    </citation>
    <scope>NUCLEOTIDE SEQUENCE</scope>
    <source>
        <tissue evidence="1">Leaf</tissue>
    </source>
</reference>
<sequence>MDQNIPEKKKTDARTQLARSRRLELFVREREGGRVKQNVAKDPTEYCYTSKQQQDDKIQAIIDPQHQEMETTGPYKLVTASLRKPAF</sequence>
<dbReference type="AlphaFoldDB" id="A0A834XFA3"/>
<gene>
    <name evidence="1" type="ORF">G2W53_000224</name>
</gene>
<accession>A0A834XFA3</accession>
<evidence type="ECO:0000313" key="1">
    <source>
        <dbReference type="EMBL" id="KAF7843319.1"/>
    </source>
</evidence>
<name>A0A834XFA3_9FABA</name>
<organism evidence="1 2">
    <name type="scientific">Senna tora</name>
    <dbReference type="NCBI Taxonomy" id="362788"/>
    <lineage>
        <taxon>Eukaryota</taxon>
        <taxon>Viridiplantae</taxon>
        <taxon>Streptophyta</taxon>
        <taxon>Embryophyta</taxon>
        <taxon>Tracheophyta</taxon>
        <taxon>Spermatophyta</taxon>
        <taxon>Magnoliopsida</taxon>
        <taxon>eudicotyledons</taxon>
        <taxon>Gunneridae</taxon>
        <taxon>Pentapetalae</taxon>
        <taxon>rosids</taxon>
        <taxon>fabids</taxon>
        <taxon>Fabales</taxon>
        <taxon>Fabaceae</taxon>
        <taxon>Caesalpinioideae</taxon>
        <taxon>Cassia clade</taxon>
        <taxon>Senna</taxon>
    </lineage>
</organism>
<proteinExistence type="predicted"/>
<evidence type="ECO:0000313" key="2">
    <source>
        <dbReference type="Proteomes" id="UP000634136"/>
    </source>
</evidence>
<dbReference type="EMBL" id="JAAIUW010000001">
    <property type="protein sequence ID" value="KAF7843319.1"/>
    <property type="molecule type" value="Genomic_DNA"/>
</dbReference>
<keyword evidence="2" id="KW-1185">Reference proteome</keyword>
<protein>
    <submittedName>
        <fullName evidence="1">Uncharacterized protein</fullName>
    </submittedName>
</protein>
<dbReference type="Proteomes" id="UP000634136">
    <property type="component" value="Unassembled WGS sequence"/>
</dbReference>
<comment type="caution">
    <text evidence="1">The sequence shown here is derived from an EMBL/GenBank/DDBJ whole genome shotgun (WGS) entry which is preliminary data.</text>
</comment>